<protein>
    <submittedName>
        <fullName evidence="1">Uncharacterized protein</fullName>
    </submittedName>
</protein>
<gene>
    <name evidence="1" type="ORF">GCM10011579_035370</name>
</gene>
<reference evidence="1 2" key="1">
    <citation type="journal article" date="2014" name="Int. J. Syst. Evol. Microbiol.">
        <title>Complete genome sequence of Corynebacterium casei LMG S-19264T (=DSM 44701T), isolated from a smear-ripened cheese.</title>
        <authorList>
            <consortium name="US DOE Joint Genome Institute (JGI-PGF)"/>
            <person name="Walter F."/>
            <person name="Albersmeier A."/>
            <person name="Kalinowski J."/>
            <person name="Ruckert C."/>
        </authorList>
    </citation>
    <scope>NUCLEOTIDE SEQUENCE [LARGE SCALE GENOMIC DNA]</scope>
    <source>
        <strain evidence="1 2">CGMCC 4.7111</strain>
    </source>
</reference>
<name>A0A917Y3K0_9ACTN</name>
<dbReference type="Proteomes" id="UP000600365">
    <property type="component" value="Unassembled WGS sequence"/>
</dbReference>
<proteinExistence type="predicted"/>
<evidence type="ECO:0000313" key="1">
    <source>
        <dbReference type="EMBL" id="GGN65176.1"/>
    </source>
</evidence>
<comment type="caution">
    <text evidence="1">The sequence shown here is derived from an EMBL/GenBank/DDBJ whole genome shotgun (WGS) entry which is preliminary data.</text>
</comment>
<dbReference type="EMBL" id="BMMM01000005">
    <property type="protein sequence ID" value="GGN65176.1"/>
    <property type="molecule type" value="Genomic_DNA"/>
</dbReference>
<organism evidence="1 2">
    <name type="scientific">Streptomyces albiflavescens</name>
    <dbReference type="NCBI Taxonomy" id="1623582"/>
    <lineage>
        <taxon>Bacteria</taxon>
        <taxon>Bacillati</taxon>
        <taxon>Actinomycetota</taxon>
        <taxon>Actinomycetes</taxon>
        <taxon>Kitasatosporales</taxon>
        <taxon>Streptomycetaceae</taxon>
        <taxon>Streptomyces</taxon>
    </lineage>
</organism>
<accession>A0A917Y3K0</accession>
<evidence type="ECO:0000313" key="2">
    <source>
        <dbReference type="Proteomes" id="UP000600365"/>
    </source>
</evidence>
<dbReference type="AlphaFoldDB" id="A0A917Y3K0"/>
<keyword evidence="2" id="KW-1185">Reference proteome</keyword>
<sequence length="190" mass="21735">MAGGPELSDRIGMRWFAGQLHTRRMALFSRRFRDPRSTEYDFISSIMVRCPGCAKAARVIPAPEDPGRGARTLFRPRRLVCRGCGLSRVWSGRLVALSRGTAQPATDPYFGMPLWLQVETRHGWLWAYNLEHLDLIRRFVQASLRERAPWYDTGQQMTLVARLPAWIKRAKNRDEILRAVSRINASLVAA</sequence>